<reference evidence="1" key="2">
    <citation type="submission" date="2025-08" db="UniProtKB">
        <authorList>
            <consortium name="Ensembl"/>
        </authorList>
    </citation>
    <scope>IDENTIFICATION</scope>
</reference>
<evidence type="ECO:0000313" key="1">
    <source>
        <dbReference type="Ensembl" id="ENSMUNP00000022803.1"/>
    </source>
</evidence>
<reference evidence="1" key="1">
    <citation type="submission" date="2020-03" db="EMBL/GenBank/DDBJ databases">
        <title>Melopsittacus undulatus (budgerigar) genome, bMelUnd1, maternal haplotype with Z.</title>
        <authorList>
            <person name="Gedman G."/>
            <person name="Mountcastle J."/>
            <person name="Haase B."/>
            <person name="Formenti G."/>
            <person name="Wright T."/>
            <person name="Apodaca J."/>
            <person name="Pelan S."/>
            <person name="Chow W."/>
            <person name="Rhie A."/>
            <person name="Howe K."/>
            <person name="Fedrigo O."/>
            <person name="Jarvis E.D."/>
        </authorList>
    </citation>
    <scope>NUCLEOTIDE SEQUENCE [LARGE SCALE GENOMIC DNA]</scope>
</reference>
<organism evidence="1 2">
    <name type="scientific">Melopsittacus undulatus</name>
    <name type="common">Budgerigar</name>
    <name type="synonym">Psittacus undulatus</name>
    <dbReference type="NCBI Taxonomy" id="13146"/>
    <lineage>
        <taxon>Eukaryota</taxon>
        <taxon>Metazoa</taxon>
        <taxon>Chordata</taxon>
        <taxon>Craniata</taxon>
        <taxon>Vertebrata</taxon>
        <taxon>Euteleostomi</taxon>
        <taxon>Archelosauria</taxon>
        <taxon>Archosauria</taxon>
        <taxon>Dinosauria</taxon>
        <taxon>Saurischia</taxon>
        <taxon>Theropoda</taxon>
        <taxon>Coelurosauria</taxon>
        <taxon>Aves</taxon>
        <taxon>Neognathae</taxon>
        <taxon>Neoaves</taxon>
        <taxon>Telluraves</taxon>
        <taxon>Australaves</taxon>
        <taxon>Psittaciformes</taxon>
        <taxon>Psittaculidae</taxon>
        <taxon>Melopsittacus</taxon>
    </lineage>
</organism>
<proteinExistence type="predicted"/>
<name>A0A8V5H4X7_MELUD</name>
<accession>A0A8V5H4X7</accession>
<sequence>SLMLQMGSWNVGVLGQEGSERVLHMGVWSHEKAQCRSCKPHWESCAQQQTAANSVSATKAVLLPSRD</sequence>
<reference evidence="1" key="3">
    <citation type="submission" date="2025-09" db="UniProtKB">
        <authorList>
            <consortium name="Ensembl"/>
        </authorList>
    </citation>
    <scope>IDENTIFICATION</scope>
</reference>
<keyword evidence="2" id="KW-1185">Reference proteome</keyword>
<dbReference type="Ensembl" id="ENSMUNT00000033261.1">
    <property type="protein sequence ID" value="ENSMUNP00000022803.1"/>
    <property type="gene ID" value="ENSMUNG00000018772.1"/>
</dbReference>
<dbReference type="Proteomes" id="UP000694405">
    <property type="component" value="Chromosome 18"/>
</dbReference>
<evidence type="ECO:0000313" key="2">
    <source>
        <dbReference type="Proteomes" id="UP000694405"/>
    </source>
</evidence>
<protein>
    <submittedName>
        <fullName evidence="1">Uncharacterized protein</fullName>
    </submittedName>
</protein>
<dbReference type="AlphaFoldDB" id="A0A8V5H4X7"/>